<protein>
    <submittedName>
        <fullName evidence="11">Aminotransferase class V-fold PLP-dependent enzyme</fullName>
    </submittedName>
</protein>
<proteinExistence type="inferred from homology"/>
<dbReference type="FunFam" id="3.40.640.10:FF:000027">
    <property type="entry name" value="Serine--pyruvate aminotransferase, mitochondrial"/>
    <property type="match status" value="1"/>
</dbReference>
<comment type="cofactor">
    <cofactor evidence="1 7 9">
        <name>pyridoxal 5'-phosphate</name>
        <dbReference type="ChEBI" id="CHEBI:597326"/>
    </cofactor>
</comment>
<evidence type="ECO:0000256" key="9">
    <source>
        <dbReference type="RuleBase" id="RU004504"/>
    </source>
</evidence>
<gene>
    <name evidence="11" type="ORF">GFC01_12315</name>
</gene>
<evidence type="ECO:0000256" key="4">
    <source>
        <dbReference type="ARBA" id="ARBA00022679"/>
    </source>
</evidence>
<evidence type="ECO:0000256" key="8">
    <source>
        <dbReference type="RuleBase" id="RU004075"/>
    </source>
</evidence>
<dbReference type="InterPro" id="IPR015424">
    <property type="entry name" value="PyrdxlP-dep_Trfase"/>
</dbReference>
<dbReference type="SUPFAM" id="SSF53383">
    <property type="entry name" value="PLP-dependent transferases"/>
    <property type="match status" value="1"/>
</dbReference>
<name>A0A6N7ISA4_9FIRM</name>
<dbReference type="EMBL" id="WHYR01000035">
    <property type="protein sequence ID" value="MQL53025.1"/>
    <property type="molecule type" value="Genomic_DNA"/>
</dbReference>
<dbReference type="PANTHER" id="PTHR21152">
    <property type="entry name" value="AMINOTRANSFERASE CLASS V"/>
    <property type="match status" value="1"/>
</dbReference>
<dbReference type="GO" id="GO:0004760">
    <property type="term" value="F:L-serine-pyruvate transaminase activity"/>
    <property type="evidence" value="ECO:0007669"/>
    <property type="project" value="TreeGrafter"/>
</dbReference>
<dbReference type="InterPro" id="IPR000192">
    <property type="entry name" value="Aminotrans_V_dom"/>
</dbReference>
<accession>A0A6N7ISA4</accession>
<dbReference type="GO" id="GO:0019265">
    <property type="term" value="P:glycine biosynthetic process, by transamination of glyoxylate"/>
    <property type="evidence" value="ECO:0007669"/>
    <property type="project" value="TreeGrafter"/>
</dbReference>
<feature type="binding site" evidence="6">
    <location>
        <position position="336"/>
    </location>
    <ligand>
        <name>substrate</name>
    </ligand>
</feature>
<reference evidence="11 12" key="1">
    <citation type="submission" date="2019-10" db="EMBL/GenBank/DDBJ databases">
        <title>Comparative genomics of sulfur disproportionating microorganisms.</title>
        <authorList>
            <person name="Ward L.M."/>
            <person name="Bertran E."/>
            <person name="Johnston D."/>
        </authorList>
    </citation>
    <scope>NUCLEOTIDE SEQUENCE [LARGE SCALE GENOMIC DNA]</scope>
    <source>
        <strain evidence="11 12">DSM 14055</strain>
    </source>
</reference>
<evidence type="ECO:0000256" key="7">
    <source>
        <dbReference type="PIRSR" id="PIRSR000524-50"/>
    </source>
</evidence>
<dbReference type="Proteomes" id="UP000441717">
    <property type="component" value="Unassembled WGS sequence"/>
</dbReference>
<comment type="similarity">
    <text evidence="2 8">Belongs to the class-V pyridoxal-phosphate-dependent aminotransferase family.</text>
</comment>
<dbReference type="Pfam" id="PF00266">
    <property type="entry name" value="Aminotran_5"/>
    <property type="match status" value="1"/>
</dbReference>
<keyword evidence="4 11" id="KW-0808">Transferase</keyword>
<dbReference type="InterPro" id="IPR024169">
    <property type="entry name" value="SP_NH2Trfase/AEP_transaminase"/>
</dbReference>
<dbReference type="PIRSF" id="PIRSF000524">
    <property type="entry name" value="SPT"/>
    <property type="match status" value="1"/>
</dbReference>
<evidence type="ECO:0000313" key="12">
    <source>
        <dbReference type="Proteomes" id="UP000441717"/>
    </source>
</evidence>
<evidence type="ECO:0000256" key="2">
    <source>
        <dbReference type="ARBA" id="ARBA00009236"/>
    </source>
</evidence>
<dbReference type="InterPro" id="IPR020578">
    <property type="entry name" value="Aminotrans_V_PyrdxlP_BS"/>
</dbReference>
<organism evidence="11 12">
    <name type="scientific">Desulfofundulus thermobenzoicus</name>
    <dbReference type="NCBI Taxonomy" id="29376"/>
    <lineage>
        <taxon>Bacteria</taxon>
        <taxon>Bacillati</taxon>
        <taxon>Bacillota</taxon>
        <taxon>Clostridia</taxon>
        <taxon>Eubacteriales</taxon>
        <taxon>Peptococcaceae</taxon>
        <taxon>Desulfofundulus</taxon>
    </lineage>
</organism>
<evidence type="ECO:0000256" key="5">
    <source>
        <dbReference type="ARBA" id="ARBA00022898"/>
    </source>
</evidence>
<dbReference type="Gene3D" id="3.40.640.10">
    <property type="entry name" value="Type I PLP-dependent aspartate aminotransferase-like (Major domain)"/>
    <property type="match status" value="1"/>
</dbReference>
<keyword evidence="5 7" id="KW-0663">Pyridoxal phosphate</keyword>
<dbReference type="InterPro" id="IPR015421">
    <property type="entry name" value="PyrdxlP-dep_Trfase_major"/>
</dbReference>
<dbReference type="PANTHER" id="PTHR21152:SF40">
    <property type="entry name" value="ALANINE--GLYOXYLATE AMINOTRANSFERASE"/>
    <property type="match status" value="1"/>
</dbReference>
<dbReference type="AlphaFoldDB" id="A0A6N7ISA4"/>
<evidence type="ECO:0000259" key="10">
    <source>
        <dbReference type="Pfam" id="PF00266"/>
    </source>
</evidence>
<evidence type="ECO:0000256" key="3">
    <source>
        <dbReference type="ARBA" id="ARBA00022576"/>
    </source>
</evidence>
<evidence type="ECO:0000256" key="6">
    <source>
        <dbReference type="PIRSR" id="PIRSR000524-1"/>
    </source>
</evidence>
<keyword evidence="3 11" id="KW-0032">Aminotransferase</keyword>
<feature type="modified residue" description="N6-(pyridoxal phosphate)lysine" evidence="7">
    <location>
        <position position="192"/>
    </location>
</feature>
<dbReference type="FunFam" id="3.90.1150.10:FF:000031">
    <property type="entry name" value="Serine--glyoxylate aminotransferase"/>
    <property type="match status" value="1"/>
</dbReference>
<evidence type="ECO:0000256" key="1">
    <source>
        <dbReference type="ARBA" id="ARBA00001933"/>
    </source>
</evidence>
<dbReference type="GO" id="GO:0008453">
    <property type="term" value="F:alanine-glyoxylate transaminase activity"/>
    <property type="evidence" value="ECO:0007669"/>
    <property type="project" value="TreeGrafter"/>
</dbReference>
<feature type="domain" description="Aminotransferase class V" evidence="10">
    <location>
        <begin position="7"/>
        <end position="327"/>
    </location>
</feature>
<sequence length="384" mass="41221">MMQDKQYLMIPGPTPVPPSVVAAMSRPMIGHRSEDFAALHRRIQEKIRQVFQTKEDVFILTNSGTGGLETAIANVVSPGDRVLALITGNFGERFTKIARAYGAEVDEVSFGWGKDVDLSVVREKLAGNPGYKAVLATQNETSTGVLNDIAGIGALVAETPALLLVDGVSGVGGIEIRMDEWHVDILVTASQKAMMLPPGLAMIGVSSRAWEVIEKNRAPRFYFSLPAARKSLEKWNTAYTPNVALFQGLDAALDMMMNEGMENVYARHRLLARAVRAAVRALGLEPLAADHCASPTVTAVRSPEGLGADDIRKVLKEELGITFAGGQGILKGKIFRIAHMGFAGKMDVILGIGGLEMALARLGYPVELGAGVRAAQEVFLGRNE</sequence>
<dbReference type="Gene3D" id="3.90.1150.10">
    <property type="entry name" value="Aspartate Aminotransferase, domain 1"/>
    <property type="match status" value="1"/>
</dbReference>
<keyword evidence="12" id="KW-1185">Reference proteome</keyword>
<dbReference type="InterPro" id="IPR015422">
    <property type="entry name" value="PyrdxlP-dep_Trfase_small"/>
</dbReference>
<dbReference type="PROSITE" id="PS00595">
    <property type="entry name" value="AA_TRANSFER_CLASS_5"/>
    <property type="match status" value="1"/>
</dbReference>
<evidence type="ECO:0000313" key="11">
    <source>
        <dbReference type="EMBL" id="MQL53025.1"/>
    </source>
</evidence>
<comment type="caution">
    <text evidence="11">The sequence shown here is derived from an EMBL/GenBank/DDBJ whole genome shotgun (WGS) entry which is preliminary data.</text>
</comment>